<dbReference type="PANTHER" id="PTHR30461">
    <property type="entry name" value="DNA-INVERTASE FROM LAMBDOID PROPHAGE"/>
    <property type="match status" value="1"/>
</dbReference>
<dbReference type="InterPro" id="IPR050639">
    <property type="entry name" value="SSR_resolvase"/>
</dbReference>
<feature type="coiled-coil region" evidence="1">
    <location>
        <begin position="393"/>
        <end position="420"/>
    </location>
</feature>
<protein>
    <submittedName>
        <fullName evidence="3">DNA invertase Pin-like site-specific DNA recombinase</fullName>
    </submittedName>
</protein>
<dbReference type="EMBL" id="JACHJT010000001">
    <property type="protein sequence ID" value="MBB4931779.1"/>
    <property type="molecule type" value="Genomic_DNA"/>
</dbReference>
<keyword evidence="1" id="KW-0175">Coiled coil</keyword>
<dbReference type="InterPro" id="IPR006119">
    <property type="entry name" value="Resolv_N"/>
</dbReference>
<comment type="caution">
    <text evidence="3">The sequence shown here is derived from an EMBL/GenBank/DDBJ whole genome shotgun (WGS) entry which is preliminary data.</text>
</comment>
<keyword evidence="4" id="KW-1185">Reference proteome</keyword>
<dbReference type="InterPro" id="IPR036162">
    <property type="entry name" value="Resolvase-like_N_sf"/>
</dbReference>
<dbReference type="Proteomes" id="UP000523007">
    <property type="component" value="Unassembled WGS sequence"/>
</dbReference>
<dbReference type="GO" id="GO:0000150">
    <property type="term" value="F:DNA strand exchange activity"/>
    <property type="evidence" value="ECO:0007669"/>
    <property type="project" value="InterPro"/>
</dbReference>
<dbReference type="AlphaFoldDB" id="A0A7W7RGX4"/>
<dbReference type="Pfam" id="PF00239">
    <property type="entry name" value="Resolvase"/>
    <property type="match status" value="1"/>
</dbReference>
<dbReference type="CDD" id="cd00338">
    <property type="entry name" value="Ser_Recombinase"/>
    <property type="match status" value="1"/>
</dbReference>
<sequence>MPITRRTLTARLRAILYGRVSRDQQGGRSVNQQLTTGRRRSVEHDWDVVGEYSDNDASASEYARKDRADWERVEADIAAGGVDLLWLWEISRGTRDLVVWAHLARTCQEQGVLIAIDDEVWDPTNPDHMKYLNTQMIDAVHEAGKTHKRLVRDAAAHAEEGGAHGMAGFGFRREYDPATGRLVRQVIDQGQAEVVRECARRYLAGEPLVRIAADLNHRRVPTALGYTVGDLMDQTRSGEPLTDNAGNPRRSAGWSYMTVRQMLERPAIMGKRGHHGRIIREGGWDGIISEEDWWAIRRRIDSNPGGKDTSVRHLLSGIVTCGRCGSNVGTTRRQRDDRRMYRCLGEYTGAVVGHVVRMEHILDAQVETLLAAEFAMPDVLERFRPADTSPEDVARAQAELERLRAELDELYADVAAGRTTRRMAQADEERLQRDIAALEPKARPVRVEPLAEDLADEDPNRVLETWRSWSLEQQRSALRAFTVSMEMMPVGQGRKKVSPTESVRITWVGSRGG</sequence>
<dbReference type="InterPro" id="IPR025827">
    <property type="entry name" value="Zn_ribbon_recom_dom"/>
</dbReference>
<dbReference type="RefSeq" id="WP_184578483.1">
    <property type="nucleotide sequence ID" value="NZ_JACHJT010000001.1"/>
</dbReference>
<dbReference type="Pfam" id="PF13408">
    <property type="entry name" value="Zn_ribbon_recom"/>
    <property type="match status" value="1"/>
</dbReference>
<evidence type="ECO:0000313" key="3">
    <source>
        <dbReference type="EMBL" id="MBB4931779.1"/>
    </source>
</evidence>
<dbReference type="InterPro" id="IPR038109">
    <property type="entry name" value="DNA_bind_recomb_sf"/>
</dbReference>
<proteinExistence type="predicted"/>
<dbReference type="PANTHER" id="PTHR30461:SF23">
    <property type="entry name" value="DNA RECOMBINASE-RELATED"/>
    <property type="match status" value="1"/>
</dbReference>
<name>A0A7W7RGX4_9ACTN</name>
<reference evidence="3 4" key="1">
    <citation type="submission" date="2020-08" db="EMBL/GenBank/DDBJ databases">
        <title>Sequencing the genomes of 1000 actinobacteria strains.</title>
        <authorList>
            <person name="Klenk H.-P."/>
        </authorList>
    </citation>
    <scope>NUCLEOTIDE SEQUENCE [LARGE SCALE GENOMIC DNA]</scope>
    <source>
        <strain evidence="3 4">DSM 102030</strain>
    </source>
</reference>
<dbReference type="Gene3D" id="3.40.50.1390">
    <property type="entry name" value="Resolvase, N-terminal catalytic domain"/>
    <property type="match status" value="1"/>
</dbReference>
<dbReference type="Pfam" id="PF07508">
    <property type="entry name" value="Recombinase"/>
    <property type="match status" value="1"/>
</dbReference>
<feature type="domain" description="Recombinase" evidence="2">
    <location>
        <begin position="168"/>
        <end position="306"/>
    </location>
</feature>
<dbReference type="SMART" id="SM00857">
    <property type="entry name" value="Resolvase"/>
    <property type="match status" value="1"/>
</dbReference>
<accession>A0A7W7RGX4</accession>
<dbReference type="GO" id="GO:0003677">
    <property type="term" value="F:DNA binding"/>
    <property type="evidence" value="ECO:0007669"/>
    <property type="project" value="InterPro"/>
</dbReference>
<dbReference type="InterPro" id="IPR011109">
    <property type="entry name" value="DNA_bind_recombinase_dom"/>
</dbReference>
<dbReference type="SUPFAM" id="SSF53041">
    <property type="entry name" value="Resolvase-like"/>
    <property type="match status" value="1"/>
</dbReference>
<organism evidence="3 4">
    <name type="scientific">Lipingzhangella halophila</name>
    <dbReference type="NCBI Taxonomy" id="1783352"/>
    <lineage>
        <taxon>Bacteria</taxon>
        <taxon>Bacillati</taxon>
        <taxon>Actinomycetota</taxon>
        <taxon>Actinomycetes</taxon>
        <taxon>Streptosporangiales</taxon>
        <taxon>Nocardiopsidaceae</taxon>
        <taxon>Lipingzhangella</taxon>
    </lineage>
</organism>
<dbReference type="PROSITE" id="PS51737">
    <property type="entry name" value="RECOMBINASE_DNA_BIND"/>
    <property type="match status" value="1"/>
</dbReference>
<evidence type="ECO:0000256" key="1">
    <source>
        <dbReference type="SAM" id="Coils"/>
    </source>
</evidence>
<evidence type="ECO:0000259" key="2">
    <source>
        <dbReference type="PROSITE" id="PS51737"/>
    </source>
</evidence>
<evidence type="ECO:0000313" key="4">
    <source>
        <dbReference type="Proteomes" id="UP000523007"/>
    </source>
</evidence>
<dbReference type="Gene3D" id="3.90.1750.20">
    <property type="entry name" value="Putative Large Serine Recombinase, Chain B, Domain 2"/>
    <property type="match status" value="1"/>
</dbReference>
<gene>
    <name evidence="3" type="ORF">F4561_002599</name>
</gene>